<dbReference type="Proteomes" id="UP001500657">
    <property type="component" value="Unassembled WGS sequence"/>
</dbReference>
<proteinExistence type="predicted"/>
<sequence length="190" mass="21256">MRLLRGILERTPAPEGQLTAGSGDSAALFPVRYRQRLVAELKLDAATARGLMRALLDACRGGDECTRIACLQDFADAFRRNALIKSVQFYPYLRCALEHDSMAMMHFNEVQAEAQRHVLRIEAILVEYLGAPWDATCRRRFVSDMARAASLLGRLLRQEESTLFPLYLPPDQYRYLGGPPARQNGAQAAG</sequence>
<organism evidence="1 2">
    <name type="scientific">Rhodanobacter caeni</name>
    <dbReference type="NCBI Taxonomy" id="657654"/>
    <lineage>
        <taxon>Bacteria</taxon>
        <taxon>Pseudomonadati</taxon>
        <taxon>Pseudomonadota</taxon>
        <taxon>Gammaproteobacteria</taxon>
        <taxon>Lysobacterales</taxon>
        <taxon>Rhodanobacteraceae</taxon>
        <taxon>Rhodanobacter</taxon>
    </lineage>
</organism>
<comment type="caution">
    <text evidence="1">The sequence shown here is derived from an EMBL/GenBank/DDBJ whole genome shotgun (WGS) entry which is preliminary data.</text>
</comment>
<name>A0ABP3E1R2_9GAMM</name>
<gene>
    <name evidence="1" type="ORF">GCM10009126_14080</name>
</gene>
<evidence type="ECO:0000313" key="2">
    <source>
        <dbReference type="Proteomes" id="UP001500657"/>
    </source>
</evidence>
<accession>A0ABP3E1R2</accession>
<keyword evidence="2" id="KW-1185">Reference proteome</keyword>
<reference evidence="2" key="1">
    <citation type="journal article" date="2019" name="Int. J. Syst. Evol. Microbiol.">
        <title>The Global Catalogue of Microorganisms (GCM) 10K type strain sequencing project: providing services to taxonomists for standard genome sequencing and annotation.</title>
        <authorList>
            <consortium name="The Broad Institute Genomics Platform"/>
            <consortium name="The Broad Institute Genome Sequencing Center for Infectious Disease"/>
            <person name="Wu L."/>
            <person name="Ma J."/>
        </authorList>
    </citation>
    <scope>NUCLEOTIDE SEQUENCE [LARGE SCALE GENOMIC DNA]</scope>
    <source>
        <strain evidence="2">JCM 16242</strain>
    </source>
</reference>
<dbReference type="EMBL" id="BAAAFO010000002">
    <property type="protein sequence ID" value="GAA0249826.1"/>
    <property type="molecule type" value="Genomic_DNA"/>
</dbReference>
<protein>
    <submittedName>
        <fullName evidence="1">Uncharacterized protein</fullName>
    </submittedName>
</protein>
<evidence type="ECO:0000313" key="1">
    <source>
        <dbReference type="EMBL" id="GAA0249826.1"/>
    </source>
</evidence>